<evidence type="ECO:0000256" key="1">
    <source>
        <dbReference type="ARBA" id="ARBA00022801"/>
    </source>
</evidence>
<name>A0A7C4BCT9_9CREN</name>
<dbReference type="InterPro" id="IPR051406">
    <property type="entry name" value="PLD_domain"/>
</dbReference>
<dbReference type="EMBL" id="DTFF01000063">
    <property type="protein sequence ID" value="HGI88194.1"/>
    <property type="molecule type" value="Genomic_DNA"/>
</dbReference>
<keyword evidence="1" id="KW-0378">Hydrolase</keyword>
<accession>A0A7C4BCT9</accession>
<dbReference type="InterPro" id="IPR001736">
    <property type="entry name" value="PLipase_D/transphosphatidylase"/>
</dbReference>
<dbReference type="SMART" id="SM00155">
    <property type="entry name" value="PLDc"/>
    <property type="match status" value="1"/>
</dbReference>
<dbReference type="Pfam" id="PF13091">
    <property type="entry name" value="PLDc_2"/>
    <property type="match status" value="1"/>
</dbReference>
<dbReference type="PANTHER" id="PTHR43856">
    <property type="entry name" value="CARDIOLIPIN HYDROLASE"/>
    <property type="match status" value="1"/>
</dbReference>
<evidence type="ECO:0000313" key="5">
    <source>
        <dbReference type="EMBL" id="HGI88194.1"/>
    </source>
</evidence>
<dbReference type="PROSITE" id="PS50035">
    <property type="entry name" value="PLD"/>
    <property type="match status" value="1"/>
</dbReference>
<dbReference type="InterPro" id="IPR025202">
    <property type="entry name" value="PLD-like_dom"/>
</dbReference>
<evidence type="ECO:0000256" key="3">
    <source>
        <dbReference type="ARBA" id="ARBA00023098"/>
    </source>
</evidence>
<dbReference type="SUPFAM" id="SSF56024">
    <property type="entry name" value="Phospholipase D/nuclease"/>
    <property type="match status" value="1"/>
</dbReference>
<feature type="domain" description="PLD phosphodiesterase" evidence="4">
    <location>
        <begin position="164"/>
        <end position="191"/>
    </location>
</feature>
<dbReference type="GO" id="GO:0016042">
    <property type="term" value="P:lipid catabolic process"/>
    <property type="evidence" value="ECO:0007669"/>
    <property type="project" value="UniProtKB-KW"/>
</dbReference>
<dbReference type="GO" id="GO:0016891">
    <property type="term" value="F:RNA endonuclease activity producing 5'-phosphomonoesters, hydrolytic mechanism"/>
    <property type="evidence" value="ECO:0007669"/>
    <property type="project" value="TreeGrafter"/>
</dbReference>
<dbReference type="PANTHER" id="PTHR43856:SF1">
    <property type="entry name" value="MITOCHONDRIAL CARDIOLIPIN HYDROLASE"/>
    <property type="match status" value="1"/>
</dbReference>
<dbReference type="Gene3D" id="3.30.870.10">
    <property type="entry name" value="Endonuclease Chain A"/>
    <property type="match status" value="1"/>
</dbReference>
<keyword evidence="3" id="KW-0443">Lipid metabolism</keyword>
<evidence type="ECO:0000256" key="2">
    <source>
        <dbReference type="ARBA" id="ARBA00022963"/>
    </source>
</evidence>
<gene>
    <name evidence="5" type="ORF">ENV14_07415</name>
</gene>
<keyword evidence="2" id="KW-0442">Lipid degradation</keyword>
<dbReference type="AlphaFoldDB" id="A0A7C4BCT9"/>
<sequence length="225" mass="24651">MSRTPALLLLVVLAVGIFVGYCIGCKSPSGKTPSVEHTPAPSPVCVALSTATPIPTVTTTVIKTVEQAPSGAWVEALLDEDYFSVLSHWIEMANTSIHVVMYVVKYDPNESDDPVNQLLYKLAYAQSRGVDVRVIVDDETAKSYPQTIAFLKNSGIDVKLDESSTRTTHAKLVIIDGRVVAVGSHNWTERALHYNHEASVLIISEDIAKQFEEYFESIWSSGRAL</sequence>
<protein>
    <recommendedName>
        <fullName evidence="4">PLD phosphodiesterase domain-containing protein</fullName>
    </recommendedName>
</protein>
<dbReference type="CDD" id="cd09131">
    <property type="entry name" value="PLDc_unchar3"/>
    <property type="match status" value="1"/>
</dbReference>
<proteinExistence type="predicted"/>
<evidence type="ECO:0000259" key="4">
    <source>
        <dbReference type="PROSITE" id="PS50035"/>
    </source>
</evidence>
<organism evidence="5">
    <name type="scientific">Ignisphaera aggregans</name>
    <dbReference type="NCBI Taxonomy" id="334771"/>
    <lineage>
        <taxon>Archaea</taxon>
        <taxon>Thermoproteota</taxon>
        <taxon>Thermoprotei</taxon>
        <taxon>Desulfurococcales</taxon>
        <taxon>Desulfurococcaceae</taxon>
        <taxon>Ignisphaera</taxon>
    </lineage>
</organism>
<reference evidence="5" key="1">
    <citation type="journal article" date="2020" name="mSystems">
        <title>Genome- and Community-Level Interaction Insights into Carbon Utilization and Element Cycling Functions of Hydrothermarchaeota in Hydrothermal Sediment.</title>
        <authorList>
            <person name="Zhou Z."/>
            <person name="Liu Y."/>
            <person name="Xu W."/>
            <person name="Pan J."/>
            <person name="Luo Z.H."/>
            <person name="Li M."/>
        </authorList>
    </citation>
    <scope>NUCLEOTIDE SEQUENCE [LARGE SCALE GENOMIC DNA]</scope>
    <source>
        <strain evidence="5">SpSt-732</strain>
    </source>
</reference>
<comment type="caution">
    <text evidence="5">The sequence shown here is derived from an EMBL/GenBank/DDBJ whole genome shotgun (WGS) entry which is preliminary data.</text>
</comment>